<sequence>MGFGRGKGFSPVVEPVGEHTTRNITCVEPQSFRPTAADTWGDFDLSKVVPEGATGAVFHLINTDAGATRKVGLRKKGSTDNYVGGMTRSVHSWAMVGLDENRKCQGYLESLGVQHFLLVGYTGENYTFFTNGHNIVPAAKIAWVDTDLSALCPGGIAAIIEFATSLDFTDLMGARKHGSTDDRHPGSRHIWMVVGLDANGHLDLWDQDWPRGALAFNLIGYITAGATFYTNADDISPLADGTYKSVGLAGYLLHPVMAFIELDSGAAAQDYA</sequence>
<dbReference type="EMBL" id="BARW01017861">
    <property type="protein sequence ID" value="GAI92237.1"/>
    <property type="molecule type" value="Genomic_DNA"/>
</dbReference>
<reference evidence="1" key="1">
    <citation type="journal article" date="2014" name="Front. Microbiol.">
        <title>High frequency of phylogenetically diverse reductive dehalogenase-homologous genes in deep subseafloor sedimentary metagenomes.</title>
        <authorList>
            <person name="Kawai M."/>
            <person name="Futagami T."/>
            <person name="Toyoda A."/>
            <person name="Takaki Y."/>
            <person name="Nishi S."/>
            <person name="Hori S."/>
            <person name="Arai W."/>
            <person name="Tsubouchi T."/>
            <person name="Morono Y."/>
            <person name="Uchiyama I."/>
            <person name="Ito T."/>
            <person name="Fujiyama A."/>
            <person name="Inagaki F."/>
            <person name="Takami H."/>
        </authorList>
    </citation>
    <scope>NUCLEOTIDE SEQUENCE</scope>
    <source>
        <strain evidence="1">Expedition CK06-06</strain>
    </source>
</reference>
<accession>X1SGT6</accession>
<name>X1SGT6_9ZZZZ</name>
<comment type="caution">
    <text evidence="1">The sequence shown here is derived from an EMBL/GenBank/DDBJ whole genome shotgun (WGS) entry which is preliminary data.</text>
</comment>
<proteinExistence type="predicted"/>
<dbReference type="AlphaFoldDB" id="X1SGT6"/>
<protein>
    <submittedName>
        <fullName evidence="1">Uncharacterized protein</fullName>
    </submittedName>
</protein>
<gene>
    <name evidence="1" type="ORF">S12H4_30735</name>
</gene>
<evidence type="ECO:0000313" key="1">
    <source>
        <dbReference type="EMBL" id="GAI92237.1"/>
    </source>
</evidence>
<feature type="non-terminal residue" evidence="1">
    <location>
        <position position="272"/>
    </location>
</feature>
<organism evidence="1">
    <name type="scientific">marine sediment metagenome</name>
    <dbReference type="NCBI Taxonomy" id="412755"/>
    <lineage>
        <taxon>unclassified sequences</taxon>
        <taxon>metagenomes</taxon>
        <taxon>ecological metagenomes</taxon>
    </lineage>
</organism>